<protein>
    <submittedName>
        <fullName evidence="2">Uncharacterized protein</fullName>
    </submittedName>
</protein>
<evidence type="ECO:0000256" key="1">
    <source>
        <dbReference type="SAM" id="Phobius"/>
    </source>
</evidence>
<reference evidence="2" key="1">
    <citation type="journal article" date="2014" name="Int. J. Syst. Evol. Microbiol.">
        <title>Complete genome sequence of Corynebacterium casei LMG S-19264T (=DSM 44701T), isolated from a smear-ripened cheese.</title>
        <authorList>
            <consortium name="US DOE Joint Genome Institute (JGI-PGF)"/>
            <person name="Walter F."/>
            <person name="Albersmeier A."/>
            <person name="Kalinowski J."/>
            <person name="Ruckert C."/>
        </authorList>
    </citation>
    <scope>NUCLEOTIDE SEQUENCE</scope>
    <source>
        <strain evidence="2">JCM 3093</strain>
    </source>
</reference>
<gene>
    <name evidence="2" type="ORF">GCM10010126_36060</name>
</gene>
<name>A0AA37F5G1_9ACTN</name>
<keyword evidence="1" id="KW-1133">Transmembrane helix</keyword>
<keyword evidence="1" id="KW-0472">Membrane</keyword>
<sequence length="107" mass="11845">MPFSMFSGRPVIGESRTTSQREAEMIFRSTVAYGSFAVMAAILIVTAVIARRRRHNGIVITQLAVLRPWPRPPSCGSPTSRCTDRSGEVLPRIRTATLRGTQSSRRV</sequence>
<keyword evidence="1" id="KW-0812">Transmembrane</keyword>
<dbReference type="AlphaFoldDB" id="A0AA37F5G1"/>
<evidence type="ECO:0000313" key="3">
    <source>
        <dbReference type="Proteomes" id="UP000627984"/>
    </source>
</evidence>
<feature type="transmembrane region" description="Helical" evidence="1">
    <location>
        <begin position="31"/>
        <end position="50"/>
    </location>
</feature>
<dbReference type="EMBL" id="BMQD01000010">
    <property type="protein sequence ID" value="GGK73438.1"/>
    <property type="molecule type" value="Genomic_DNA"/>
</dbReference>
<accession>A0AA37F5G1</accession>
<organism evidence="2 3">
    <name type="scientific">Planomonospora parontospora</name>
    <dbReference type="NCBI Taxonomy" id="58119"/>
    <lineage>
        <taxon>Bacteria</taxon>
        <taxon>Bacillati</taxon>
        <taxon>Actinomycetota</taxon>
        <taxon>Actinomycetes</taxon>
        <taxon>Streptosporangiales</taxon>
        <taxon>Streptosporangiaceae</taxon>
        <taxon>Planomonospora</taxon>
    </lineage>
</organism>
<comment type="caution">
    <text evidence="2">The sequence shown here is derived from an EMBL/GenBank/DDBJ whole genome shotgun (WGS) entry which is preliminary data.</text>
</comment>
<evidence type="ECO:0000313" key="2">
    <source>
        <dbReference type="EMBL" id="GGK73438.1"/>
    </source>
</evidence>
<proteinExistence type="predicted"/>
<reference evidence="2" key="2">
    <citation type="submission" date="2022-09" db="EMBL/GenBank/DDBJ databases">
        <authorList>
            <person name="Sun Q."/>
            <person name="Ohkuma M."/>
        </authorList>
    </citation>
    <scope>NUCLEOTIDE SEQUENCE</scope>
    <source>
        <strain evidence="2">JCM 3093</strain>
    </source>
</reference>
<dbReference type="Proteomes" id="UP000627984">
    <property type="component" value="Unassembled WGS sequence"/>
</dbReference>